<keyword evidence="2" id="KW-1185">Reference proteome</keyword>
<sequence>KSEIDRLPSTSDLSRCSRSIAWDVVLSFIRRFCLLEYGFLFNSCRGPSLPRSLLPGDSDPLLEGGRERPGQLRLWGEKPKAGTEAYFTFFSCWTCRKSPNWIMWCVKNSTYFHISEKKFERFGLILSTIEHGSKNALEKSKNKMTTSLSPKYVFSAIILCVYQSACSTAMLSHDRRIRSVTERGVSYYCIVRRSSLCYKLYYITQYSDKSTYYARHRIHCTVILSRYALSRSGCNSGYITMISLDSVSLLQSWKCLILDQCLKLVPSPYSGIHSQLSSSLLNSLTRVKITLIHILLDFINDSVHPTLILTRMVSVTVSFHYPRKNERSQKKSLQFNFIHYPEEHLAKRPFRALFSPAVT</sequence>
<organism evidence="1 2">
    <name type="scientific">Nesidiocoris tenuis</name>
    <dbReference type="NCBI Taxonomy" id="355587"/>
    <lineage>
        <taxon>Eukaryota</taxon>
        <taxon>Metazoa</taxon>
        <taxon>Ecdysozoa</taxon>
        <taxon>Arthropoda</taxon>
        <taxon>Hexapoda</taxon>
        <taxon>Insecta</taxon>
        <taxon>Pterygota</taxon>
        <taxon>Neoptera</taxon>
        <taxon>Paraneoptera</taxon>
        <taxon>Hemiptera</taxon>
        <taxon>Heteroptera</taxon>
        <taxon>Panheteroptera</taxon>
        <taxon>Cimicomorpha</taxon>
        <taxon>Miridae</taxon>
        <taxon>Dicyphina</taxon>
        <taxon>Nesidiocoris</taxon>
    </lineage>
</organism>
<feature type="non-terminal residue" evidence="1">
    <location>
        <position position="1"/>
    </location>
</feature>
<dbReference type="Proteomes" id="UP000479000">
    <property type="component" value="Unassembled WGS sequence"/>
</dbReference>
<name>A0A6H5GRP2_9HEMI</name>
<evidence type="ECO:0000313" key="2">
    <source>
        <dbReference type="Proteomes" id="UP000479000"/>
    </source>
</evidence>
<dbReference type="EMBL" id="CADCXU010017430">
    <property type="protein sequence ID" value="CAB0006192.1"/>
    <property type="molecule type" value="Genomic_DNA"/>
</dbReference>
<reference evidence="1 2" key="1">
    <citation type="submission" date="2020-02" db="EMBL/GenBank/DDBJ databases">
        <authorList>
            <person name="Ferguson B K."/>
        </authorList>
    </citation>
    <scope>NUCLEOTIDE SEQUENCE [LARGE SCALE GENOMIC DNA]</scope>
</reference>
<proteinExistence type="predicted"/>
<dbReference type="AlphaFoldDB" id="A0A6H5GRP2"/>
<protein>
    <submittedName>
        <fullName evidence="1">Uncharacterized protein</fullName>
    </submittedName>
</protein>
<accession>A0A6H5GRP2</accession>
<gene>
    <name evidence="1" type="ORF">NTEN_LOCUS11669</name>
</gene>
<evidence type="ECO:0000313" key="1">
    <source>
        <dbReference type="EMBL" id="CAB0006192.1"/>
    </source>
</evidence>